<evidence type="ECO:0000313" key="8">
    <source>
        <dbReference type="Proteomes" id="UP000430404"/>
    </source>
</evidence>
<sequence>MNNFINRPTSAFIAASWVALLAGGVGFMIGLWNANMPLHEKGYYLVILLYGLFSAASLQKTVRDQLEEIPVTAIYYGLCWASMAVCIGLLLVSLWNADLTMSEKGFYIMSFLLSLFGVVATQKNIRDLNYLRLQTELNPRQLRIEEQNNKDDQLD</sequence>
<dbReference type="GO" id="GO:0005886">
    <property type="term" value="C:plasma membrane"/>
    <property type="evidence" value="ECO:0007669"/>
    <property type="project" value="TreeGrafter"/>
</dbReference>
<reference evidence="4 7" key="2">
    <citation type="submission" date="2017-12" db="EMBL/GenBank/DDBJ databases">
        <title>Draft Genome sequences of multiple microbial strains isolated from spacecraft associated surfaces.</title>
        <authorList>
            <person name="Seuylemezian A."/>
            <person name="Vaishampayan P."/>
            <person name="Venkateswaran K."/>
        </authorList>
    </citation>
    <scope>NUCLEOTIDE SEQUENCE [LARGE SCALE GENOMIC DNA]</scope>
    <source>
        <strain evidence="4 7">2P01AA</strain>
    </source>
</reference>
<dbReference type="EMBL" id="PISJ01000013">
    <property type="protein sequence ID" value="PKF33167.1"/>
    <property type="molecule type" value="Genomic_DNA"/>
</dbReference>
<name>A0A653K1Z8_9GAMM</name>
<dbReference type="AlphaFoldDB" id="A0A653K1Z8"/>
<feature type="transmembrane region" description="Helical" evidence="1">
    <location>
        <begin position="74"/>
        <end position="94"/>
    </location>
</feature>
<accession>A0A653K1Z8</accession>
<keyword evidence="1" id="KW-1133">Transmembrane helix</keyword>
<reference evidence="3 6" key="1">
    <citation type="submission" date="2013-02" db="EMBL/GenBank/DDBJ databases">
        <title>The Genome Sequence of Acinetobacter sp. NIPH 809.</title>
        <authorList>
            <consortium name="The Broad Institute Genome Sequencing Platform"/>
            <consortium name="The Broad Institute Genome Sequencing Center for Infectious Disease"/>
            <person name="Cerqueira G."/>
            <person name="Feldgarden M."/>
            <person name="Courvalin P."/>
            <person name="Perichon B."/>
            <person name="Grillot-Courvalin C."/>
            <person name="Clermont D."/>
            <person name="Rocha E."/>
            <person name="Yoon E.-J."/>
            <person name="Nemec A."/>
            <person name="Walker B."/>
            <person name="Young S.K."/>
            <person name="Zeng Q."/>
            <person name="Gargeya S."/>
            <person name="Fitzgerald M."/>
            <person name="Haas B."/>
            <person name="Abouelleil A."/>
            <person name="Alvarado L."/>
            <person name="Arachchi H.M."/>
            <person name="Berlin A.M."/>
            <person name="Chapman S.B."/>
            <person name="Dewar J."/>
            <person name="Goldberg J."/>
            <person name="Griggs A."/>
            <person name="Gujja S."/>
            <person name="Hansen M."/>
            <person name="Howarth C."/>
            <person name="Imamovic A."/>
            <person name="Larimer J."/>
            <person name="McCowan C."/>
            <person name="Murphy C."/>
            <person name="Neiman D."/>
            <person name="Pearson M."/>
            <person name="Priest M."/>
            <person name="Roberts A."/>
            <person name="Saif S."/>
            <person name="Shea T."/>
            <person name="Sisk P."/>
            <person name="Sykes S."/>
            <person name="Wortman J."/>
            <person name="Nusbaum C."/>
            <person name="Birren B."/>
        </authorList>
    </citation>
    <scope>NUCLEOTIDE SEQUENCE [LARGE SCALE GENOMIC DNA]</scope>
    <source>
        <strain evidence="3 6">NIPH 809</strain>
    </source>
</reference>
<feature type="transmembrane region" description="Helical" evidence="1">
    <location>
        <begin position="106"/>
        <end position="125"/>
    </location>
</feature>
<feature type="domain" description="YiaAB two helix" evidence="2">
    <location>
        <begin position="75"/>
        <end position="127"/>
    </location>
</feature>
<dbReference type="EMBL" id="APOI01000015">
    <property type="protein sequence ID" value="ENU23664.1"/>
    <property type="molecule type" value="Genomic_DNA"/>
</dbReference>
<feature type="transmembrane region" description="Helical" evidence="1">
    <location>
        <begin position="12"/>
        <end position="31"/>
    </location>
</feature>
<dbReference type="Proteomes" id="UP000233553">
    <property type="component" value="Unassembled WGS sequence"/>
</dbReference>
<dbReference type="InterPro" id="IPR008024">
    <property type="entry name" value="YiaAB"/>
</dbReference>
<dbReference type="PANTHER" id="PTHR37290">
    <property type="entry name" value="INNER MEMBRANE PROTEIN YIAA-RELATED"/>
    <property type="match status" value="1"/>
</dbReference>
<dbReference type="NCBIfam" id="NF008482">
    <property type="entry name" value="PRK11383.1"/>
    <property type="match status" value="1"/>
</dbReference>
<accession>A0A1E7R8W1</accession>
<evidence type="ECO:0000313" key="6">
    <source>
        <dbReference type="Proteomes" id="UP000013034"/>
    </source>
</evidence>
<evidence type="ECO:0000259" key="2">
    <source>
        <dbReference type="Pfam" id="PF05360"/>
    </source>
</evidence>
<dbReference type="Pfam" id="PF05360">
    <property type="entry name" value="YiaAB"/>
    <property type="match status" value="2"/>
</dbReference>
<protein>
    <recommendedName>
        <fullName evidence="2">YiaAB two helix domain-containing protein</fullName>
    </recommendedName>
</protein>
<evidence type="ECO:0000256" key="1">
    <source>
        <dbReference type="SAM" id="Phobius"/>
    </source>
</evidence>
<feature type="transmembrane region" description="Helical" evidence="1">
    <location>
        <begin position="43"/>
        <end position="62"/>
    </location>
</feature>
<evidence type="ECO:0000313" key="4">
    <source>
        <dbReference type="EMBL" id="PKF33167.1"/>
    </source>
</evidence>
<keyword evidence="6" id="KW-1185">Reference proteome</keyword>
<dbReference type="GO" id="GO:0006974">
    <property type="term" value="P:DNA damage response"/>
    <property type="evidence" value="ECO:0007669"/>
    <property type="project" value="TreeGrafter"/>
</dbReference>
<dbReference type="Proteomes" id="UP000013034">
    <property type="component" value="Unassembled WGS sequence"/>
</dbReference>
<keyword evidence="1" id="KW-0812">Transmembrane</keyword>
<evidence type="ECO:0000313" key="5">
    <source>
        <dbReference type="EMBL" id="VXA54758.1"/>
    </source>
</evidence>
<organism evidence="5 8">
    <name type="scientific">Acinetobacter proteolyticus</name>
    <dbReference type="NCBI Taxonomy" id="1776741"/>
    <lineage>
        <taxon>Bacteria</taxon>
        <taxon>Pseudomonadati</taxon>
        <taxon>Pseudomonadota</taxon>
        <taxon>Gammaproteobacteria</taxon>
        <taxon>Moraxellales</taxon>
        <taxon>Moraxellaceae</taxon>
        <taxon>Acinetobacter</taxon>
    </lineage>
</organism>
<dbReference type="RefSeq" id="WP_004653993.1">
    <property type="nucleotide sequence ID" value="NZ_CP158965.1"/>
</dbReference>
<keyword evidence="1" id="KW-0472">Membrane</keyword>
<gene>
    <name evidence="5" type="primary">yiaA</name>
    <name evidence="5" type="ORF">ACI8B_180225</name>
    <name evidence="4" type="ORF">CW311_10100</name>
    <name evidence="3" type="ORF">F993_01817</name>
</gene>
<proteinExistence type="predicted"/>
<feature type="domain" description="YiaAB two helix" evidence="2">
    <location>
        <begin position="12"/>
        <end position="64"/>
    </location>
</feature>
<dbReference type="EMBL" id="CABWKZ010000010">
    <property type="protein sequence ID" value="VXA54758.1"/>
    <property type="molecule type" value="Genomic_DNA"/>
</dbReference>
<reference evidence="5 8" key="3">
    <citation type="submission" date="2019-10" db="EMBL/GenBank/DDBJ databases">
        <authorList>
            <person name="Karimi E."/>
        </authorList>
    </citation>
    <scope>NUCLEOTIDE SEQUENCE [LARGE SCALE GENOMIC DNA]</scope>
    <source>
        <strain evidence="5">Acinetobacter sp. 8BE</strain>
    </source>
</reference>
<dbReference type="InterPro" id="IPR038972">
    <property type="entry name" value="YiaA-like"/>
</dbReference>
<evidence type="ECO:0000313" key="7">
    <source>
        <dbReference type="Proteomes" id="UP000233553"/>
    </source>
</evidence>
<evidence type="ECO:0000313" key="3">
    <source>
        <dbReference type="EMBL" id="ENU23664.1"/>
    </source>
</evidence>
<dbReference type="OrthoDB" id="3295178at2"/>
<dbReference type="Proteomes" id="UP000430404">
    <property type="component" value="Unassembled WGS sequence"/>
</dbReference>
<dbReference type="PANTHER" id="PTHR37290:SF1">
    <property type="entry name" value="INNER MEMBRANE PROTEIN YIAA"/>
    <property type="match status" value="1"/>
</dbReference>